<dbReference type="Proteomes" id="UP000828251">
    <property type="component" value="Unassembled WGS sequence"/>
</dbReference>
<dbReference type="AlphaFoldDB" id="A0A9D4AC59"/>
<comment type="caution">
    <text evidence="1">The sequence shown here is derived from an EMBL/GenBank/DDBJ whole genome shotgun (WGS) entry which is preliminary data.</text>
</comment>
<protein>
    <recommendedName>
        <fullName evidence="3">Retrotransposon gag domain-containing protein</fullName>
    </recommendedName>
</protein>
<gene>
    <name evidence="1" type="ORF">J1N35_010552</name>
</gene>
<evidence type="ECO:0000313" key="2">
    <source>
        <dbReference type="Proteomes" id="UP000828251"/>
    </source>
</evidence>
<name>A0A9D4AC59_9ROSI</name>
<dbReference type="OrthoDB" id="10057496at2759"/>
<dbReference type="EMBL" id="JAIQCV010000004">
    <property type="protein sequence ID" value="KAH1106784.1"/>
    <property type="molecule type" value="Genomic_DNA"/>
</dbReference>
<organism evidence="1 2">
    <name type="scientific">Gossypium stocksii</name>
    <dbReference type="NCBI Taxonomy" id="47602"/>
    <lineage>
        <taxon>Eukaryota</taxon>
        <taxon>Viridiplantae</taxon>
        <taxon>Streptophyta</taxon>
        <taxon>Embryophyta</taxon>
        <taxon>Tracheophyta</taxon>
        <taxon>Spermatophyta</taxon>
        <taxon>Magnoliopsida</taxon>
        <taxon>eudicotyledons</taxon>
        <taxon>Gunneridae</taxon>
        <taxon>Pentapetalae</taxon>
        <taxon>rosids</taxon>
        <taxon>malvids</taxon>
        <taxon>Malvales</taxon>
        <taxon>Malvaceae</taxon>
        <taxon>Malvoideae</taxon>
        <taxon>Gossypium</taxon>
    </lineage>
</organism>
<keyword evidence="2" id="KW-1185">Reference proteome</keyword>
<proteinExistence type="predicted"/>
<accession>A0A9D4AC59</accession>
<evidence type="ECO:0000313" key="1">
    <source>
        <dbReference type="EMBL" id="KAH1106784.1"/>
    </source>
</evidence>
<evidence type="ECO:0008006" key="3">
    <source>
        <dbReference type="Google" id="ProtNLM"/>
    </source>
</evidence>
<sequence length="167" mass="18664">MGQMAPTSIVGSSNVAPIEMSLDKGKGIVGSVPFEALKEEQLLLLPLRESRQMGTWVRGSSEDGTSNLYRLECPRFDGTDFHRWWLKLEQFFSSECVRHEAKGSVTQFHDTFVSLLNQIDLTEEHAISVFVSNLKPEIGQSLQLLPPSTLVDGFRLARRVGVLFQGL</sequence>
<reference evidence="1 2" key="1">
    <citation type="journal article" date="2021" name="Plant Biotechnol. J.">
        <title>Multi-omics assisted identification of the key and species-specific regulatory components of drought-tolerant mechanisms in Gossypium stocksii.</title>
        <authorList>
            <person name="Yu D."/>
            <person name="Ke L."/>
            <person name="Zhang D."/>
            <person name="Wu Y."/>
            <person name="Sun Y."/>
            <person name="Mei J."/>
            <person name="Sun J."/>
            <person name="Sun Y."/>
        </authorList>
    </citation>
    <scope>NUCLEOTIDE SEQUENCE [LARGE SCALE GENOMIC DNA]</scope>
    <source>
        <strain evidence="2">cv. E1</strain>
        <tissue evidence="1">Leaf</tissue>
    </source>
</reference>